<dbReference type="NCBIfam" id="TIGR00269">
    <property type="entry name" value="TIGR00269 family protein"/>
    <property type="match status" value="1"/>
</dbReference>
<dbReference type="PANTHER" id="PTHR11807">
    <property type="entry name" value="ATPASES OF THE PP SUPERFAMILY-RELATED"/>
    <property type="match status" value="1"/>
</dbReference>
<protein>
    <submittedName>
        <fullName evidence="4">TIGR00269 family protein</fullName>
    </submittedName>
</protein>
<dbReference type="InterPro" id="IPR014729">
    <property type="entry name" value="Rossmann-like_a/b/a_fold"/>
</dbReference>
<feature type="domain" description="tRNA(Ile)-lysidine/2-thiocytidine synthase N-terminal" evidence="2">
    <location>
        <begin position="50"/>
        <end position="228"/>
    </location>
</feature>
<dbReference type="InterPro" id="IPR000541">
    <property type="entry name" value="Ncs6/Tuc1/Ctu1"/>
</dbReference>
<dbReference type="EMBL" id="JARRIG010000001">
    <property type="protein sequence ID" value="MFA4803596.1"/>
    <property type="molecule type" value="Genomic_DNA"/>
</dbReference>
<dbReference type="Gene3D" id="3.40.50.620">
    <property type="entry name" value="HUPs"/>
    <property type="match status" value="1"/>
</dbReference>
<feature type="domain" description="2-thiouridine synthetase TtuA-like N-terminal LIM" evidence="3">
    <location>
        <begin position="2"/>
        <end position="27"/>
    </location>
</feature>
<gene>
    <name evidence="4" type="ORF">P8X34_02360</name>
</gene>
<reference evidence="4 5" key="1">
    <citation type="submission" date="2023-03" db="EMBL/GenBank/DDBJ databases">
        <title>Speciation in Pyrococcus: adaptation to high temperature as a mechanism.</title>
        <authorList>
            <person name="Gu J."/>
        </authorList>
    </citation>
    <scope>NUCLEOTIDE SEQUENCE [LARGE SCALE GENOMIC DNA]</scope>
    <source>
        <strain evidence="4 5">LMOA34</strain>
    </source>
</reference>
<keyword evidence="5" id="KW-1185">Reference proteome</keyword>
<dbReference type="InterPro" id="IPR056369">
    <property type="entry name" value="CTU1-like_ATP-bd"/>
</dbReference>
<comment type="caution">
    <text evidence="4">The sequence shown here is derived from an EMBL/GenBank/DDBJ whole genome shotgun (WGS) entry which is preliminary data.</text>
</comment>
<dbReference type="CDD" id="cd01713">
    <property type="entry name" value="CTU1-like"/>
    <property type="match status" value="1"/>
</dbReference>
<dbReference type="PANTHER" id="PTHR11807:SF12">
    <property type="entry name" value="CYTOPLASMIC TRNA 2-THIOLATION PROTEIN 1"/>
    <property type="match status" value="1"/>
</dbReference>
<evidence type="ECO:0000259" key="2">
    <source>
        <dbReference type="Pfam" id="PF01171"/>
    </source>
</evidence>
<dbReference type="Proteomes" id="UP001571980">
    <property type="component" value="Unassembled WGS sequence"/>
</dbReference>
<organism evidence="4 5">
    <name type="scientific">Pyrococcus kukulkanii</name>
    <dbReference type="NCBI Taxonomy" id="1609559"/>
    <lineage>
        <taxon>Archaea</taxon>
        <taxon>Methanobacteriati</taxon>
        <taxon>Methanobacteriota</taxon>
        <taxon>Thermococci</taxon>
        <taxon>Thermococcales</taxon>
        <taxon>Thermococcaceae</taxon>
        <taxon>Pyrococcus</taxon>
    </lineage>
</organism>
<dbReference type="SUPFAM" id="SSF52402">
    <property type="entry name" value="Adenine nucleotide alpha hydrolases-like"/>
    <property type="match status" value="1"/>
</dbReference>
<evidence type="ECO:0000256" key="1">
    <source>
        <dbReference type="ARBA" id="ARBA00022679"/>
    </source>
</evidence>
<dbReference type="Pfam" id="PF22082">
    <property type="entry name" value="TtuA_LIM_N"/>
    <property type="match status" value="1"/>
</dbReference>
<dbReference type="InterPro" id="IPR035107">
    <property type="entry name" value="tRNA_thiolation_TtcA_Ctu1"/>
</dbReference>
<evidence type="ECO:0000313" key="5">
    <source>
        <dbReference type="Proteomes" id="UP001571980"/>
    </source>
</evidence>
<dbReference type="InterPro" id="IPR011063">
    <property type="entry name" value="TilS/TtcA_N"/>
</dbReference>
<dbReference type="PIRSF" id="PIRSF004976">
    <property type="entry name" value="ATPase_YdaO"/>
    <property type="match status" value="1"/>
</dbReference>
<accession>A0ABV4T138</accession>
<dbReference type="Pfam" id="PF01171">
    <property type="entry name" value="ATP_bind_3"/>
    <property type="match status" value="1"/>
</dbReference>
<name>A0ABV4T138_9EURY</name>
<dbReference type="RefSeq" id="WP_372823319.1">
    <property type="nucleotide sequence ID" value="NZ_JARRIC010000001.1"/>
</dbReference>
<proteinExistence type="predicted"/>
<evidence type="ECO:0000313" key="4">
    <source>
        <dbReference type="EMBL" id="MFA4803596.1"/>
    </source>
</evidence>
<sequence length="333" mass="38465">MKCSRCGREAVYFARYEGRYYCHKHFNELVEGKVKRTIRKYRMIKRGERIGVAVSGGKDSVVLLHLLAKLRKKFPFEIVAITIDEGIKGYRDKSVEVAKKNAELLGIEHHIYRFKDYIGFTLDETVEIMGARGERLGACSYCGVWRRWLLNKAAEELKVDKLALGLNLDDEVQVFLMNLMRGDVARLGRTGPYYEVVHEGLVPRIKPLREVPEKEIVLYAVLNNIEVDLSECPYAVEAFRAEIRDWLNEMEEKHPGTKYQLLRSYDKIFPLLAKTYAKEVKLNRCKLCGQPTSGEICKACQFRLQVHERAKLKFSLSDKNGEDHRNSSFHRGA</sequence>
<dbReference type="InterPro" id="IPR054306">
    <property type="entry name" value="TtuA-like_LIM_N"/>
</dbReference>
<keyword evidence="1" id="KW-0808">Transferase</keyword>
<evidence type="ECO:0000259" key="3">
    <source>
        <dbReference type="Pfam" id="PF22082"/>
    </source>
</evidence>